<dbReference type="Proteomes" id="UP000596661">
    <property type="component" value="Chromosome 6"/>
</dbReference>
<gene>
    <name evidence="17" type="primary">LOC115718871</name>
</gene>
<evidence type="ECO:0000259" key="15">
    <source>
        <dbReference type="Pfam" id="PF02775"/>
    </source>
</evidence>
<dbReference type="Gene3D" id="3.40.50.1220">
    <property type="entry name" value="TPP-binding domain"/>
    <property type="match status" value="1"/>
</dbReference>
<dbReference type="InterPro" id="IPR029035">
    <property type="entry name" value="DHS-like_NAD/FAD-binding_dom"/>
</dbReference>
<evidence type="ECO:0000256" key="3">
    <source>
        <dbReference type="ARBA" id="ARBA00001964"/>
    </source>
</evidence>
<dbReference type="CDD" id="cd02005">
    <property type="entry name" value="TPP_PDC_IPDC"/>
    <property type="match status" value="1"/>
</dbReference>
<feature type="domain" description="Thiamine pyrophosphate enzyme N-terminal TPP-binding" evidence="16">
    <location>
        <begin position="69"/>
        <end position="173"/>
    </location>
</feature>
<dbReference type="GO" id="GO:0000949">
    <property type="term" value="P:aromatic amino acid family catabolic process to alcohol via Ehrlich pathway"/>
    <property type="evidence" value="ECO:0007669"/>
    <property type="project" value="TreeGrafter"/>
</dbReference>
<dbReference type="GO" id="GO:0005829">
    <property type="term" value="C:cytosol"/>
    <property type="evidence" value="ECO:0007669"/>
    <property type="project" value="TreeGrafter"/>
</dbReference>
<dbReference type="GO" id="GO:0004737">
    <property type="term" value="F:pyruvate decarboxylase activity"/>
    <property type="evidence" value="ECO:0007669"/>
    <property type="project" value="UniProtKB-EC"/>
</dbReference>
<dbReference type="InterPro" id="IPR029061">
    <property type="entry name" value="THDP-binding"/>
</dbReference>
<comment type="subunit">
    <text evidence="5">Homotetramer.</text>
</comment>
<dbReference type="AlphaFoldDB" id="A0A803R379"/>
<dbReference type="PIRSF" id="PIRSF036565">
    <property type="entry name" value="Pyruvt_ip_decrb"/>
    <property type="match status" value="1"/>
</dbReference>
<reference evidence="17" key="1">
    <citation type="submission" date="2018-11" db="EMBL/GenBank/DDBJ databases">
        <authorList>
            <person name="Grassa J C."/>
        </authorList>
    </citation>
    <scope>NUCLEOTIDE SEQUENCE [LARGE SCALE GENOMIC DNA]</scope>
</reference>
<dbReference type="InterPro" id="IPR012001">
    <property type="entry name" value="Thiamin_PyroP_enz_TPP-bd_dom"/>
</dbReference>
<feature type="binding site" evidence="12">
    <location>
        <position position="547"/>
    </location>
    <ligand>
        <name>Mg(2+)</name>
        <dbReference type="ChEBI" id="CHEBI:18420"/>
    </ligand>
</feature>
<dbReference type="InterPro" id="IPR012000">
    <property type="entry name" value="Thiamin_PyroP_enz_cen_dom"/>
</dbReference>
<evidence type="ECO:0000256" key="8">
    <source>
        <dbReference type="ARBA" id="ARBA00022793"/>
    </source>
</evidence>
<dbReference type="InterPro" id="IPR012110">
    <property type="entry name" value="PDC/IPDC-like"/>
</dbReference>
<dbReference type="InterPro" id="IPR011766">
    <property type="entry name" value="TPP_enzyme_TPP-bd"/>
</dbReference>
<dbReference type="FunFam" id="3.40.50.1220:FF:000009">
    <property type="entry name" value="Pyruvate decarboxylase 1"/>
    <property type="match status" value="1"/>
</dbReference>
<dbReference type="CDD" id="cd07038">
    <property type="entry name" value="TPP_PYR_PDC_IPDC_like"/>
    <property type="match status" value="1"/>
</dbReference>
<dbReference type="Gramene" id="novel_model_4552_5bd9a17a">
    <property type="protein sequence ID" value="cds.novel_model_4552_5bd9a17a"/>
    <property type="gene ID" value="novel_gene_2387_5bd9a17a"/>
</dbReference>
<evidence type="ECO:0000256" key="2">
    <source>
        <dbReference type="ARBA" id="ARBA00001920"/>
    </source>
</evidence>
<evidence type="ECO:0000313" key="18">
    <source>
        <dbReference type="Proteomes" id="UP000596661"/>
    </source>
</evidence>
<evidence type="ECO:0000256" key="11">
    <source>
        <dbReference type="ARBA" id="ARBA00023239"/>
    </source>
</evidence>
<protein>
    <recommendedName>
        <fullName evidence="6">pyruvate decarboxylase</fullName>
        <ecNumber evidence="6">4.1.1.1</ecNumber>
    </recommendedName>
</protein>
<organism evidence="17 18">
    <name type="scientific">Cannabis sativa</name>
    <name type="common">Hemp</name>
    <name type="synonym">Marijuana</name>
    <dbReference type="NCBI Taxonomy" id="3483"/>
    <lineage>
        <taxon>Eukaryota</taxon>
        <taxon>Viridiplantae</taxon>
        <taxon>Streptophyta</taxon>
        <taxon>Embryophyta</taxon>
        <taxon>Tracheophyta</taxon>
        <taxon>Spermatophyta</taxon>
        <taxon>Magnoliopsida</taxon>
        <taxon>eudicotyledons</taxon>
        <taxon>Gunneridae</taxon>
        <taxon>Pentapetalae</taxon>
        <taxon>rosids</taxon>
        <taxon>fabids</taxon>
        <taxon>Rosales</taxon>
        <taxon>Cannabaceae</taxon>
        <taxon>Cannabis</taxon>
    </lineage>
</organism>
<comment type="similarity">
    <text evidence="4 13">Belongs to the TPP enzyme family.</text>
</comment>
<feature type="domain" description="Thiamine pyrophosphate enzyme TPP-binding" evidence="15">
    <location>
        <begin position="489"/>
        <end position="606"/>
    </location>
</feature>
<feature type="domain" description="Thiamine pyrophosphate enzyme central" evidence="14">
    <location>
        <begin position="265"/>
        <end position="383"/>
    </location>
</feature>
<comment type="cofactor">
    <cofactor evidence="12">
        <name>Mg(2+)</name>
        <dbReference type="ChEBI" id="CHEBI:18420"/>
    </cofactor>
    <text evidence="12">Binds 1 Mg(2+) per subunit.</text>
</comment>
<comment type="cofactor">
    <cofactor evidence="2">
        <name>a metal cation</name>
        <dbReference type="ChEBI" id="CHEBI:25213"/>
    </cofactor>
</comment>
<dbReference type="Pfam" id="PF00205">
    <property type="entry name" value="TPP_enzyme_M"/>
    <property type="match status" value="1"/>
</dbReference>
<evidence type="ECO:0000256" key="13">
    <source>
        <dbReference type="RuleBase" id="RU362132"/>
    </source>
</evidence>
<evidence type="ECO:0000256" key="5">
    <source>
        <dbReference type="ARBA" id="ARBA00011881"/>
    </source>
</evidence>
<dbReference type="PANTHER" id="PTHR43452:SF33">
    <property type="entry name" value="PYRUVATE DECARBOXYLASE"/>
    <property type="match status" value="1"/>
</dbReference>
<dbReference type="GO" id="GO:0030976">
    <property type="term" value="F:thiamine pyrophosphate binding"/>
    <property type="evidence" value="ECO:0007669"/>
    <property type="project" value="InterPro"/>
</dbReference>
<dbReference type="EMBL" id="UZAU01000556">
    <property type="status" value="NOT_ANNOTATED_CDS"/>
    <property type="molecule type" value="Genomic_DNA"/>
</dbReference>
<dbReference type="EC" id="4.1.1.1" evidence="6"/>
<feature type="binding site" evidence="12">
    <location>
        <position position="520"/>
    </location>
    <ligand>
        <name>Mg(2+)</name>
        <dbReference type="ChEBI" id="CHEBI:18420"/>
    </ligand>
</feature>
<keyword evidence="8" id="KW-0210">Decarboxylase</keyword>
<dbReference type="Pfam" id="PF02776">
    <property type="entry name" value="TPP_enzyme_N"/>
    <property type="match status" value="1"/>
</dbReference>
<keyword evidence="11" id="KW-0456">Lyase</keyword>
<dbReference type="EnsemblPlants" id="novel_model_4552_5bd9a17a">
    <property type="protein sequence ID" value="cds.novel_model_4552_5bd9a17a"/>
    <property type="gene ID" value="novel_gene_2387_5bd9a17a"/>
</dbReference>
<dbReference type="SUPFAM" id="SSF52518">
    <property type="entry name" value="Thiamin diphosphate-binding fold (THDP-binding)"/>
    <property type="match status" value="2"/>
</dbReference>
<dbReference type="InterPro" id="IPR047213">
    <property type="entry name" value="TPP_PYR_PDC_IPDC-like"/>
</dbReference>
<dbReference type="Pfam" id="PF02775">
    <property type="entry name" value="TPP_enzyme_C"/>
    <property type="match status" value="1"/>
</dbReference>
<comment type="catalytic activity">
    <reaction evidence="1">
        <text>a 2-oxocarboxylate + H(+) = an aldehyde + CO2</text>
        <dbReference type="Rhea" id="RHEA:11628"/>
        <dbReference type="ChEBI" id="CHEBI:15378"/>
        <dbReference type="ChEBI" id="CHEBI:16526"/>
        <dbReference type="ChEBI" id="CHEBI:17478"/>
        <dbReference type="ChEBI" id="CHEBI:35179"/>
        <dbReference type="EC" id="4.1.1.1"/>
    </reaction>
</comment>
<evidence type="ECO:0000256" key="6">
    <source>
        <dbReference type="ARBA" id="ARBA00013202"/>
    </source>
</evidence>
<evidence type="ECO:0000256" key="4">
    <source>
        <dbReference type="ARBA" id="ARBA00007812"/>
    </source>
</evidence>
<evidence type="ECO:0000256" key="10">
    <source>
        <dbReference type="ARBA" id="ARBA00023052"/>
    </source>
</evidence>
<proteinExistence type="inferred from homology"/>
<dbReference type="InterPro" id="IPR047214">
    <property type="entry name" value="TPP_PDC_IPDC"/>
</dbReference>
<comment type="cofactor">
    <cofactor evidence="3">
        <name>thiamine diphosphate</name>
        <dbReference type="ChEBI" id="CHEBI:58937"/>
    </cofactor>
</comment>
<keyword evidence="7 12" id="KW-0479">Metal-binding</keyword>
<feature type="binding site" evidence="12">
    <location>
        <position position="549"/>
    </location>
    <ligand>
        <name>Mg(2+)</name>
        <dbReference type="ChEBI" id="CHEBI:18420"/>
    </ligand>
</feature>
<evidence type="ECO:0000256" key="12">
    <source>
        <dbReference type="PIRSR" id="PIRSR036565-2"/>
    </source>
</evidence>
<evidence type="ECO:0000259" key="16">
    <source>
        <dbReference type="Pfam" id="PF02776"/>
    </source>
</evidence>
<reference evidence="17" key="2">
    <citation type="submission" date="2021-03" db="UniProtKB">
        <authorList>
            <consortium name="EnsemblPlants"/>
        </authorList>
    </citation>
    <scope>IDENTIFICATION</scope>
</reference>
<dbReference type="PANTHER" id="PTHR43452">
    <property type="entry name" value="PYRUVATE DECARBOXYLASE"/>
    <property type="match status" value="1"/>
</dbReference>
<evidence type="ECO:0000256" key="9">
    <source>
        <dbReference type="ARBA" id="ARBA00022842"/>
    </source>
</evidence>
<keyword evidence="18" id="KW-1185">Reference proteome</keyword>
<dbReference type="OrthoDB" id="3970464at2759"/>
<dbReference type="FunFam" id="3.40.50.970:FF:000024">
    <property type="entry name" value="Pyruvate decarboxylase isozyme"/>
    <property type="match status" value="1"/>
</dbReference>
<dbReference type="Gene3D" id="3.40.50.970">
    <property type="match status" value="2"/>
</dbReference>
<keyword evidence="10 13" id="KW-0786">Thiamine pyrophosphate</keyword>
<accession>A0A803R379</accession>
<evidence type="ECO:0000259" key="14">
    <source>
        <dbReference type="Pfam" id="PF00205"/>
    </source>
</evidence>
<evidence type="ECO:0000256" key="7">
    <source>
        <dbReference type="ARBA" id="ARBA00022723"/>
    </source>
</evidence>
<name>A0A803R379_CANSA</name>
<dbReference type="GO" id="GO:0000287">
    <property type="term" value="F:magnesium ion binding"/>
    <property type="evidence" value="ECO:0007669"/>
    <property type="project" value="InterPro"/>
</dbReference>
<sequence length="645" mass="71087">MHYKNISCWHTNMLATMKLSNILVTCNLNNLQVLRSNHKMSTSARSHKIQPKNLAFNIRSKHQNYNSLGGHLAQRLVQIGVSDVFSVPGDFNLALLDHLVAEPQLNLIGCCNELNAGYAADGYARSRSVGACVVTFTVGGLSIMNAIAGAYSEDLPVICIVGGPNSNDYGANNRILHHSIGLADFSQELKCFQQITCQQVVVNNLDNAQEQIDGAIAAALEHSKPVYISISCNLPGLSHPSFLRNPLPFSLPVRLSNTVELELAVETAAEFLNKAVKPILLAGPKLRSAKATEAFHELSNASGYSVAIMPTAKGLVLENHPRFIGTYWGTISTPYCNETVELADAYLIAGPVFNDYINVGHSLLLKEERAIIVQPHSVRIGKGPTFRFVEMKDFLVALAKRIKHNTTSHENYERMYMADDGGHPLIMRSSWSSGDEIMMKKEALRVNVVYGHLEKMLSSNTTMIADTGVSWFSCQKLKLPQGCGFEVQMHYGSIGWSVGASLGYAQAASPNNRVIACIGDGSFQMGAQEVSTMLRCGQNSIIFLINNGGYTIEEVIHEGSYNVIKNWNYTALVDAINNGEHKCWTTKVSCEEELVEAMKMATEEKREYCLCFIEVLVHKDDTSKELVEFCLRTSLFTSRSPTYIL</sequence>
<keyword evidence="9 12" id="KW-0460">Magnesium</keyword>
<dbReference type="SUPFAM" id="SSF52467">
    <property type="entry name" value="DHS-like NAD/FAD-binding domain"/>
    <property type="match status" value="1"/>
</dbReference>
<evidence type="ECO:0000256" key="1">
    <source>
        <dbReference type="ARBA" id="ARBA00001041"/>
    </source>
</evidence>
<evidence type="ECO:0000313" key="17">
    <source>
        <dbReference type="EnsemblPlants" id="cds.novel_model_4552_5bd9a17a"/>
    </source>
</evidence>